<comment type="caution">
    <text evidence="2">The sequence shown here is derived from an EMBL/GenBank/DDBJ whole genome shotgun (WGS) entry which is preliminary data.</text>
</comment>
<protein>
    <submittedName>
        <fullName evidence="2">IS5 family transposase</fullName>
    </submittedName>
</protein>
<dbReference type="Proteomes" id="UP001243009">
    <property type="component" value="Unassembled WGS sequence"/>
</dbReference>
<organism evidence="2 3">
    <name type="scientific">Paracraurococcus lichenis</name>
    <dbReference type="NCBI Taxonomy" id="3064888"/>
    <lineage>
        <taxon>Bacteria</taxon>
        <taxon>Pseudomonadati</taxon>
        <taxon>Pseudomonadota</taxon>
        <taxon>Alphaproteobacteria</taxon>
        <taxon>Acetobacterales</taxon>
        <taxon>Roseomonadaceae</taxon>
        <taxon>Paracraurococcus</taxon>
    </lineage>
</organism>
<dbReference type="RefSeq" id="WP_305105403.1">
    <property type="nucleotide sequence ID" value="NZ_JAUTWS010000019.1"/>
</dbReference>
<feature type="domain" description="Transposase IS4-like" evidence="1">
    <location>
        <begin position="33"/>
        <end position="168"/>
    </location>
</feature>
<proteinExistence type="predicted"/>
<name>A0ABT9E312_9PROT</name>
<dbReference type="InterPro" id="IPR002559">
    <property type="entry name" value="Transposase_11"/>
</dbReference>
<dbReference type="NCBIfam" id="NF033580">
    <property type="entry name" value="transpos_IS5_3"/>
    <property type="match status" value="1"/>
</dbReference>
<keyword evidence="3" id="KW-1185">Reference proteome</keyword>
<evidence type="ECO:0000313" key="3">
    <source>
        <dbReference type="Proteomes" id="UP001243009"/>
    </source>
</evidence>
<dbReference type="EMBL" id="JAUTWS010000019">
    <property type="protein sequence ID" value="MDO9710541.1"/>
    <property type="molecule type" value="Genomic_DNA"/>
</dbReference>
<dbReference type="PANTHER" id="PTHR30007">
    <property type="entry name" value="PHP DOMAIN PROTEIN"/>
    <property type="match status" value="1"/>
</dbReference>
<sequence>MIRAAGKLAWSCGAPESREAGAPTEHRGPSVDPVGYDAGKKIKGVKYHVLVDTLGLLLSIVVHVANLQDRDGAALVLDRRTRALFPFLGTIFADAGYQGPRAASAARRSGRWRLHIVPRAEGRRGFVVLPKRWIVERTLSWLTCCRRLARNLENLVRTSVALIRLAMIKLMARGLARS</sequence>
<evidence type="ECO:0000313" key="2">
    <source>
        <dbReference type="EMBL" id="MDO9710541.1"/>
    </source>
</evidence>
<dbReference type="PANTHER" id="PTHR30007:SF0">
    <property type="entry name" value="TRANSPOSASE"/>
    <property type="match status" value="1"/>
</dbReference>
<gene>
    <name evidence="2" type="ORF">Q7A36_19470</name>
</gene>
<accession>A0ABT9E312</accession>
<dbReference type="Pfam" id="PF01609">
    <property type="entry name" value="DDE_Tnp_1"/>
    <property type="match status" value="1"/>
</dbReference>
<evidence type="ECO:0000259" key="1">
    <source>
        <dbReference type="Pfam" id="PF01609"/>
    </source>
</evidence>
<reference evidence="2 3" key="1">
    <citation type="submission" date="2023-08" db="EMBL/GenBank/DDBJ databases">
        <title>The draft genome sequence of Paracraurococcus sp. LOR1-02.</title>
        <authorList>
            <person name="Kingkaew E."/>
            <person name="Tanasupawat S."/>
        </authorList>
    </citation>
    <scope>NUCLEOTIDE SEQUENCE [LARGE SCALE GENOMIC DNA]</scope>
    <source>
        <strain evidence="2 3">LOR1-02</strain>
    </source>
</reference>